<dbReference type="AlphaFoldDB" id="A0A914D761"/>
<keyword evidence="1" id="KW-1185">Reference proteome</keyword>
<accession>A0A914D761</accession>
<organism evidence="1 2">
    <name type="scientific">Acrobeloides nanus</name>
    <dbReference type="NCBI Taxonomy" id="290746"/>
    <lineage>
        <taxon>Eukaryota</taxon>
        <taxon>Metazoa</taxon>
        <taxon>Ecdysozoa</taxon>
        <taxon>Nematoda</taxon>
        <taxon>Chromadorea</taxon>
        <taxon>Rhabditida</taxon>
        <taxon>Tylenchina</taxon>
        <taxon>Cephalobomorpha</taxon>
        <taxon>Cephaloboidea</taxon>
        <taxon>Cephalobidae</taxon>
        <taxon>Acrobeloides</taxon>
    </lineage>
</organism>
<dbReference type="Proteomes" id="UP000887540">
    <property type="component" value="Unplaced"/>
</dbReference>
<name>A0A914D761_9BILA</name>
<sequence>MNYSGYQLNKQILSQYYNHYNSYYPNYYSNNYYSSYPSYYYRHGGGSGISGVVRIGSFANCAIFCIENSF</sequence>
<protein>
    <submittedName>
        <fullName evidence="2">Uncharacterized protein</fullName>
    </submittedName>
</protein>
<evidence type="ECO:0000313" key="1">
    <source>
        <dbReference type="Proteomes" id="UP000887540"/>
    </source>
</evidence>
<proteinExistence type="predicted"/>
<reference evidence="2" key="1">
    <citation type="submission" date="2022-11" db="UniProtKB">
        <authorList>
            <consortium name="WormBaseParasite"/>
        </authorList>
    </citation>
    <scope>IDENTIFICATION</scope>
</reference>
<evidence type="ECO:0000313" key="2">
    <source>
        <dbReference type="WBParaSite" id="ACRNAN_scaffold18925.g19242.t1"/>
    </source>
</evidence>
<dbReference type="WBParaSite" id="ACRNAN_scaffold18925.g19242.t1">
    <property type="protein sequence ID" value="ACRNAN_scaffold18925.g19242.t1"/>
    <property type="gene ID" value="ACRNAN_scaffold18925.g19242"/>
</dbReference>